<accession>A0A835XX38</accession>
<protein>
    <submittedName>
        <fullName evidence="1">Uncharacterized protein</fullName>
    </submittedName>
</protein>
<name>A0A835XX38_9CHLO</name>
<keyword evidence="2" id="KW-1185">Reference proteome</keyword>
<organism evidence="1 2">
    <name type="scientific">Edaphochlamys debaryana</name>
    <dbReference type="NCBI Taxonomy" id="47281"/>
    <lineage>
        <taxon>Eukaryota</taxon>
        <taxon>Viridiplantae</taxon>
        <taxon>Chlorophyta</taxon>
        <taxon>core chlorophytes</taxon>
        <taxon>Chlorophyceae</taxon>
        <taxon>CS clade</taxon>
        <taxon>Chlamydomonadales</taxon>
        <taxon>Chlamydomonadales incertae sedis</taxon>
        <taxon>Edaphochlamys</taxon>
    </lineage>
</organism>
<sequence length="168" mass="17556">MPSPPASAIRFIYTGELDVGNVAGLMRVRRLAAFLGVEGCPKAADAALVELARSRLSGVAELYACRQLLPDPEHDPAAAELRPRLRAACQERLAKNAGSLAAGATFSFPGPAGGSVKEVKLGKVPAWAIPSVLSHPMARQQLLVAGRGRLGRGGGEGRLWEWSGGPDP</sequence>
<evidence type="ECO:0000313" key="1">
    <source>
        <dbReference type="EMBL" id="KAG2490613.1"/>
    </source>
</evidence>
<evidence type="ECO:0000313" key="2">
    <source>
        <dbReference type="Proteomes" id="UP000612055"/>
    </source>
</evidence>
<comment type="caution">
    <text evidence="1">The sequence shown here is derived from an EMBL/GenBank/DDBJ whole genome shotgun (WGS) entry which is preliminary data.</text>
</comment>
<dbReference type="AlphaFoldDB" id="A0A835XX38"/>
<reference evidence="1" key="1">
    <citation type="journal article" date="2020" name="bioRxiv">
        <title>Comparative genomics of Chlamydomonas.</title>
        <authorList>
            <person name="Craig R.J."/>
            <person name="Hasan A.R."/>
            <person name="Ness R.W."/>
            <person name="Keightley P.D."/>
        </authorList>
    </citation>
    <scope>NUCLEOTIDE SEQUENCE</scope>
    <source>
        <strain evidence="1">CCAP 11/70</strain>
    </source>
</reference>
<proteinExistence type="predicted"/>
<gene>
    <name evidence="1" type="ORF">HYH03_011005</name>
</gene>
<dbReference type="EMBL" id="JAEHOE010000060">
    <property type="protein sequence ID" value="KAG2490613.1"/>
    <property type="molecule type" value="Genomic_DNA"/>
</dbReference>
<dbReference type="Proteomes" id="UP000612055">
    <property type="component" value="Unassembled WGS sequence"/>
</dbReference>
<dbReference type="OrthoDB" id="538655at2759"/>